<evidence type="ECO:0000313" key="3">
    <source>
        <dbReference type="Proteomes" id="UP000010478"/>
    </source>
</evidence>
<accession>K9VAX0</accession>
<dbReference type="STRING" id="179408.Osc7112_0206"/>
<name>K9VAX0_9CYAN</name>
<feature type="region of interest" description="Disordered" evidence="1">
    <location>
        <begin position="476"/>
        <end position="502"/>
    </location>
</feature>
<reference evidence="2 3" key="1">
    <citation type="submission" date="2012-05" db="EMBL/GenBank/DDBJ databases">
        <title>Finished chromosome of genome of Oscillatoria sp. PCC 7112.</title>
        <authorList>
            <consortium name="US DOE Joint Genome Institute"/>
            <person name="Gugger M."/>
            <person name="Coursin T."/>
            <person name="Rippka R."/>
            <person name="Tandeau De Marsac N."/>
            <person name="Huntemann M."/>
            <person name="Wei C.-L."/>
            <person name="Han J."/>
            <person name="Detter J.C."/>
            <person name="Han C."/>
            <person name="Tapia R."/>
            <person name="Davenport K."/>
            <person name="Daligault H."/>
            <person name="Erkkila T."/>
            <person name="Gu W."/>
            <person name="Munk A.C.C."/>
            <person name="Teshima H."/>
            <person name="Xu Y."/>
            <person name="Chain P."/>
            <person name="Chen A."/>
            <person name="Krypides N."/>
            <person name="Mavromatis K."/>
            <person name="Markowitz V."/>
            <person name="Szeto E."/>
            <person name="Ivanova N."/>
            <person name="Mikhailova N."/>
            <person name="Ovchinnikova G."/>
            <person name="Pagani I."/>
            <person name="Pati A."/>
            <person name="Goodwin L."/>
            <person name="Peters L."/>
            <person name="Pitluck S."/>
            <person name="Woyke T."/>
            <person name="Kerfeld C."/>
        </authorList>
    </citation>
    <scope>NUCLEOTIDE SEQUENCE [LARGE SCALE GENOMIC DNA]</scope>
    <source>
        <strain evidence="2 3">PCC 7112</strain>
    </source>
</reference>
<evidence type="ECO:0000256" key="1">
    <source>
        <dbReference type="SAM" id="MobiDB-lite"/>
    </source>
</evidence>
<dbReference type="InterPro" id="IPR043129">
    <property type="entry name" value="ATPase_NBD"/>
</dbReference>
<dbReference type="EMBL" id="CP003614">
    <property type="protein sequence ID" value="AFZ04839.1"/>
    <property type="molecule type" value="Genomic_DNA"/>
</dbReference>
<dbReference type="HOGENOM" id="CLU_539379_0_0_3"/>
<protein>
    <submittedName>
        <fullName evidence="2">Uncharacterized protein</fullName>
    </submittedName>
</protein>
<organism evidence="2 3">
    <name type="scientific">Phormidium nigroviride PCC 7112</name>
    <dbReference type="NCBI Taxonomy" id="179408"/>
    <lineage>
        <taxon>Bacteria</taxon>
        <taxon>Bacillati</taxon>
        <taxon>Cyanobacteriota</taxon>
        <taxon>Cyanophyceae</taxon>
        <taxon>Oscillatoriophycideae</taxon>
        <taxon>Oscillatoriales</taxon>
        <taxon>Oscillatoriaceae</taxon>
        <taxon>Phormidium</taxon>
    </lineage>
</organism>
<dbReference type="eggNOG" id="COG0443">
    <property type="taxonomic scope" value="Bacteria"/>
</dbReference>
<dbReference type="RefSeq" id="WP_015174175.1">
    <property type="nucleotide sequence ID" value="NC_019729.1"/>
</dbReference>
<dbReference type="OrthoDB" id="5464671at2"/>
<keyword evidence="3" id="KW-1185">Reference proteome</keyword>
<gene>
    <name evidence="2" type="ORF">Osc7112_0206</name>
</gene>
<evidence type="ECO:0000313" key="2">
    <source>
        <dbReference type="EMBL" id="AFZ04839.1"/>
    </source>
</evidence>
<dbReference type="AlphaFoldDB" id="K9VAX0"/>
<dbReference type="Proteomes" id="UP000010478">
    <property type="component" value="Chromosome"/>
</dbReference>
<dbReference type="PATRIC" id="fig|179408.3.peg.258"/>
<sequence length="502" mass="56248">MAINLNLGIDFGTKFTKVCVRDADRERSWVITFTNGSPNLDEALLPTKIGICSNGSLLAGLTESEWKTQPQTHIDVDFIKMRLANIDLAQEGEGYSFDSLPNFHNSDLNTPENLENISAYYLSRVILKAMTWVIRNNADLVKGQKISWSINIGVPVKYFDSNAINRFRQVLSWACLLSESHPESLTFNQLNDYATLLKNDASNIPCFARAEIAAAVYSYTISRQAEPGIYILFDVGSGTIEGASFRFFRENKMPKIEFYTGEVEPIGMNALAKQVNMRVADIPEFNLEKQLVDNSYLILQNIESLSKQVGLQSPNEPYHVANSVDVGFNGKVTTESIERALRNQPSIEKQMILNLILLGQRRIHRQVAEVVVTCKEKNPEYFKSSSSLRVFLGGGGGISEFYRHTIESTHTAFDHKYAGIPVYDLRDVPFPGQGGTEADKFDMSGIEHSHFHRFSIAYGLSIPDYEASEVTGFPRQFPIVPPPPHQPITPESGRYPDDHSSM</sequence>
<proteinExistence type="predicted"/>
<dbReference type="SUPFAM" id="SSF53067">
    <property type="entry name" value="Actin-like ATPase domain"/>
    <property type="match status" value="1"/>
</dbReference>
<dbReference type="KEGG" id="oni:Osc7112_0206"/>